<reference evidence="3" key="1">
    <citation type="submission" date="2019-09" db="EMBL/GenBank/DDBJ databases">
        <title>Characterisation of the sponge microbiome using genome-centric metagenomics.</title>
        <authorList>
            <person name="Engelberts J.P."/>
            <person name="Robbins S.J."/>
            <person name="De Goeij J.M."/>
            <person name="Aranda M."/>
            <person name="Bell S.C."/>
            <person name="Webster N.S."/>
        </authorList>
    </citation>
    <scope>NUCLEOTIDE SEQUENCE</scope>
    <source>
        <strain evidence="3">SB0661_bin_32</strain>
    </source>
</reference>
<feature type="region of interest" description="Disordered" evidence="1">
    <location>
        <begin position="211"/>
        <end position="245"/>
    </location>
</feature>
<evidence type="ECO:0008006" key="4">
    <source>
        <dbReference type="Google" id="ProtNLM"/>
    </source>
</evidence>
<comment type="caution">
    <text evidence="3">The sequence shown here is derived from an EMBL/GenBank/DDBJ whole genome shotgun (WGS) entry which is preliminary data.</text>
</comment>
<keyword evidence="2" id="KW-1133">Transmembrane helix</keyword>
<protein>
    <recommendedName>
        <fullName evidence="4">SH3 domain-containing protein</fullName>
    </recommendedName>
</protein>
<feature type="compositionally biased region" description="Pro residues" evidence="1">
    <location>
        <begin position="233"/>
        <end position="245"/>
    </location>
</feature>
<dbReference type="AlphaFoldDB" id="A0A6B1D7A0"/>
<feature type="transmembrane region" description="Helical" evidence="2">
    <location>
        <begin position="186"/>
        <end position="205"/>
    </location>
</feature>
<keyword evidence="2" id="KW-0472">Membrane</keyword>
<sequence>MIDDTRRPDSETDFDEPVFSSDEDVPAENRTESSADDTPDPTSLPAPGLPVEPVPESPVDPEVDVPGIDEPVFASGRETDESSGTAQRQESPETVYEPPEVEFSAGASAFDELKSDEPFDSSFDGQDVLPQDSSVAGTDWVNIAPDSESPEEPLPETEYNFFDETPAAEVAAVPPPTRKLGRTGPVWVLGGTALVLIAAVVWLGVSRLTGAEESSTEAPSEPAVQQVVAEEPTPAPPTNTPGPAPTPTPMLLPVNANVIVGETDGQGVKLRAQPGLAGTLVEIIAEGTAMVVLEADPDAQHAEYPVPSDGYLWYRMRVTGMVDGEGNPLVGWSASEFFVVDAP</sequence>
<evidence type="ECO:0000256" key="1">
    <source>
        <dbReference type="SAM" id="MobiDB-lite"/>
    </source>
</evidence>
<evidence type="ECO:0000256" key="2">
    <source>
        <dbReference type="SAM" id="Phobius"/>
    </source>
</evidence>
<accession>A0A6B1D7A0</accession>
<gene>
    <name evidence="3" type="ORF">F4X14_08690</name>
</gene>
<feature type="region of interest" description="Disordered" evidence="1">
    <location>
        <begin position="1"/>
        <end position="133"/>
    </location>
</feature>
<keyword evidence="2" id="KW-0812">Transmembrane</keyword>
<name>A0A6B1D7A0_9CHLR</name>
<evidence type="ECO:0000313" key="3">
    <source>
        <dbReference type="EMBL" id="MYC95037.1"/>
    </source>
</evidence>
<dbReference type="EMBL" id="VXMH01000040">
    <property type="protein sequence ID" value="MYC95037.1"/>
    <property type="molecule type" value="Genomic_DNA"/>
</dbReference>
<proteinExistence type="predicted"/>
<feature type="compositionally biased region" description="Acidic residues" evidence="1">
    <location>
        <begin position="11"/>
        <end position="26"/>
    </location>
</feature>
<organism evidence="3">
    <name type="scientific">Caldilineaceae bacterium SB0661_bin_32</name>
    <dbReference type="NCBI Taxonomy" id="2605255"/>
    <lineage>
        <taxon>Bacteria</taxon>
        <taxon>Bacillati</taxon>
        <taxon>Chloroflexota</taxon>
        <taxon>Caldilineae</taxon>
        <taxon>Caldilineales</taxon>
        <taxon>Caldilineaceae</taxon>
    </lineage>
</organism>
<feature type="compositionally biased region" description="Basic and acidic residues" evidence="1">
    <location>
        <begin position="1"/>
        <end position="10"/>
    </location>
</feature>
<feature type="compositionally biased region" description="Low complexity" evidence="1">
    <location>
        <begin position="211"/>
        <end position="223"/>
    </location>
</feature>
<feature type="compositionally biased region" description="Pro residues" evidence="1">
    <location>
        <begin position="42"/>
        <end position="58"/>
    </location>
</feature>